<reference evidence="3 4" key="1">
    <citation type="journal article" date="2010" name="Int. J. Syst. Evol. Microbiol.">
        <title>Thiohalobacter thiocyanaticus gen. nov., sp. nov., a moderately halophilic, sulfur-oxidizing gammaproteobacterium from hypersaline lakes, that utilizes thiocyanate.</title>
        <authorList>
            <person name="Sorokin D.Y."/>
            <person name="Kovaleva O.L."/>
            <person name="Tourova T.P."/>
            <person name="Muyzer G."/>
        </authorList>
    </citation>
    <scope>NUCLEOTIDE SEQUENCE [LARGE SCALE GENOMIC DNA]</scope>
    <source>
        <strain evidence="3 4">Hrh1</strain>
    </source>
</reference>
<feature type="region of interest" description="Disordered" evidence="1">
    <location>
        <begin position="71"/>
        <end position="143"/>
    </location>
</feature>
<protein>
    <submittedName>
        <fullName evidence="3">Uncharacterized protein</fullName>
    </submittedName>
</protein>
<gene>
    <name evidence="3" type="ORF">D6C00_11915</name>
</gene>
<feature type="chain" id="PRO_5019011211" evidence="2">
    <location>
        <begin position="26"/>
        <end position="143"/>
    </location>
</feature>
<name>A0A426QLD7_9GAMM</name>
<dbReference type="Proteomes" id="UP000287798">
    <property type="component" value="Unassembled WGS sequence"/>
</dbReference>
<comment type="caution">
    <text evidence="3">The sequence shown here is derived from an EMBL/GenBank/DDBJ whole genome shotgun (WGS) entry which is preliminary data.</text>
</comment>
<evidence type="ECO:0000256" key="1">
    <source>
        <dbReference type="SAM" id="MobiDB-lite"/>
    </source>
</evidence>
<evidence type="ECO:0000256" key="2">
    <source>
        <dbReference type="SAM" id="SignalP"/>
    </source>
</evidence>
<dbReference type="EMBL" id="QZMU01000001">
    <property type="protein sequence ID" value="RRQ22572.1"/>
    <property type="molecule type" value="Genomic_DNA"/>
</dbReference>
<organism evidence="3 4">
    <name type="scientific">Thiohalobacter thiocyanaticus</name>
    <dbReference type="NCBI Taxonomy" id="585455"/>
    <lineage>
        <taxon>Bacteria</taxon>
        <taxon>Pseudomonadati</taxon>
        <taxon>Pseudomonadota</taxon>
        <taxon>Gammaproteobacteria</taxon>
        <taxon>Thiohalobacterales</taxon>
        <taxon>Thiohalobacteraceae</taxon>
        <taxon>Thiohalobacter</taxon>
    </lineage>
</organism>
<dbReference type="AlphaFoldDB" id="A0A426QLD7"/>
<keyword evidence="4" id="KW-1185">Reference proteome</keyword>
<feature type="compositionally biased region" description="Low complexity" evidence="1">
    <location>
        <begin position="105"/>
        <end position="114"/>
    </location>
</feature>
<feature type="signal peptide" evidence="2">
    <location>
        <begin position="1"/>
        <end position="25"/>
    </location>
</feature>
<accession>A0A426QLD7</accession>
<proteinExistence type="predicted"/>
<sequence>MLRRIIRSWPVSSLFLLCFTGPAVAGAPGAENDSVHSWGRWETLAPAAGGVPDVSALQLETGVELRPGDAAVLTPGFRSEPPAGGDNGGGSEPPARAPLPPITKVNPDQPVVNVPSPPPPAPGAAVRILSPNQTCSCPGRTQS</sequence>
<feature type="compositionally biased region" description="Polar residues" evidence="1">
    <location>
        <begin position="130"/>
        <end position="143"/>
    </location>
</feature>
<keyword evidence="2" id="KW-0732">Signal</keyword>
<evidence type="ECO:0000313" key="3">
    <source>
        <dbReference type="EMBL" id="RRQ22572.1"/>
    </source>
</evidence>
<evidence type="ECO:0000313" key="4">
    <source>
        <dbReference type="Proteomes" id="UP000287798"/>
    </source>
</evidence>